<dbReference type="EMBL" id="ML213624">
    <property type="protein sequence ID" value="TFK35156.1"/>
    <property type="molecule type" value="Genomic_DNA"/>
</dbReference>
<evidence type="ECO:0000313" key="1">
    <source>
        <dbReference type="EMBL" id="TFK35156.1"/>
    </source>
</evidence>
<reference evidence="1 2" key="1">
    <citation type="journal article" date="2019" name="Nat. Ecol. Evol.">
        <title>Megaphylogeny resolves global patterns of mushroom evolution.</title>
        <authorList>
            <person name="Varga T."/>
            <person name="Krizsan K."/>
            <person name="Foldi C."/>
            <person name="Dima B."/>
            <person name="Sanchez-Garcia M."/>
            <person name="Sanchez-Ramirez S."/>
            <person name="Szollosi G.J."/>
            <person name="Szarkandi J.G."/>
            <person name="Papp V."/>
            <person name="Albert L."/>
            <person name="Andreopoulos W."/>
            <person name="Angelini C."/>
            <person name="Antonin V."/>
            <person name="Barry K.W."/>
            <person name="Bougher N.L."/>
            <person name="Buchanan P."/>
            <person name="Buyck B."/>
            <person name="Bense V."/>
            <person name="Catcheside P."/>
            <person name="Chovatia M."/>
            <person name="Cooper J."/>
            <person name="Damon W."/>
            <person name="Desjardin D."/>
            <person name="Finy P."/>
            <person name="Geml J."/>
            <person name="Haridas S."/>
            <person name="Hughes K."/>
            <person name="Justo A."/>
            <person name="Karasinski D."/>
            <person name="Kautmanova I."/>
            <person name="Kiss B."/>
            <person name="Kocsube S."/>
            <person name="Kotiranta H."/>
            <person name="LaButti K.M."/>
            <person name="Lechner B.E."/>
            <person name="Liimatainen K."/>
            <person name="Lipzen A."/>
            <person name="Lukacs Z."/>
            <person name="Mihaltcheva S."/>
            <person name="Morgado L.N."/>
            <person name="Niskanen T."/>
            <person name="Noordeloos M.E."/>
            <person name="Ohm R.A."/>
            <person name="Ortiz-Santana B."/>
            <person name="Ovrebo C."/>
            <person name="Racz N."/>
            <person name="Riley R."/>
            <person name="Savchenko A."/>
            <person name="Shiryaev A."/>
            <person name="Soop K."/>
            <person name="Spirin V."/>
            <person name="Szebenyi C."/>
            <person name="Tomsovsky M."/>
            <person name="Tulloss R.E."/>
            <person name="Uehling J."/>
            <person name="Grigoriev I.V."/>
            <person name="Vagvolgyi C."/>
            <person name="Papp T."/>
            <person name="Martin F.M."/>
            <person name="Miettinen O."/>
            <person name="Hibbett D.S."/>
            <person name="Nagy L.G."/>
        </authorList>
    </citation>
    <scope>NUCLEOTIDE SEQUENCE [LARGE SCALE GENOMIC DNA]</scope>
    <source>
        <strain evidence="1 2">CBS 166.37</strain>
    </source>
</reference>
<evidence type="ECO:0000313" key="2">
    <source>
        <dbReference type="Proteomes" id="UP000308652"/>
    </source>
</evidence>
<keyword evidence="2" id="KW-1185">Reference proteome</keyword>
<name>A0A5C3LSV1_9AGAR</name>
<protein>
    <submittedName>
        <fullName evidence="1">Uncharacterized protein</fullName>
    </submittedName>
</protein>
<sequence length="189" mass="20728">MDSPFYSSKSTKDDSSLLNSDAHDTQLYYIWNLNVMSVIINLDKLVFLSSVWQESGIIGAQVTAITDSHFNDIGGNYTVNETRAGVIAGSFEGGDTFNGTISQATVGGRANNNSLETGPKDETKLLMSTSTQMQIGGPQLREIASSISTLNSQLMVRMIELMELLEDEATKNLYPQLKFELQTVLKSMK</sequence>
<proteinExistence type="predicted"/>
<dbReference type="Proteomes" id="UP000308652">
    <property type="component" value="Unassembled WGS sequence"/>
</dbReference>
<organism evidence="1 2">
    <name type="scientific">Crucibulum laeve</name>
    <dbReference type="NCBI Taxonomy" id="68775"/>
    <lineage>
        <taxon>Eukaryota</taxon>
        <taxon>Fungi</taxon>
        <taxon>Dikarya</taxon>
        <taxon>Basidiomycota</taxon>
        <taxon>Agaricomycotina</taxon>
        <taxon>Agaricomycetes</taxon>
        <taxon>Agaricomycetidae</taxon>
        <taxon>Agaricales</taxon>
        <taxon>Agaricineae</taxon>
        <taxon>Nidulariaceae</taxon>
        <taxon>Crucibulum</taxon>
    </lineage>
</organism>
<gene>
    <name evidence="1" type="ORF">BDQ12DRAFT_668826</name>
</gene>
<dbReference type="AlphaFoldDB" id="A0A5C3LSV1"/>
<accession>A0A5C3LSV1</accession>